<evidence type="ECO:0000313" key="3">
    <source>
        <dbReference type="Proteomes" id="UP000461288"/>
    </source>
</evidence>
<feature type="signal peptide" evidence="1">
    <location>
        <begin position="1"/>
        <end position="21"/>
    </location>
</feature>
<dbReference type="Proteomes" id="UP000461288">
    <property type="component" value="Unassembled WGS sequence"/>
</dbReference>
<evidence type="ECO:0000313" key="2">
    <source>
        <dbReference type="EMBL" id="MWK56794.1"/>
    </source>
</evidence>
<evidence type="ECO:0008006" key="4">
    <source>
        <dbReference type="Google" id="ProtNLM"/>
    </source>
</evidence>
<sequence>MRKALTLAGIAAFCLSGCSMTLPVKGQLQKTDEHFSGTATGYMDGSGVLKIVTSKGSVCEGNFVYVTTRQGEGVFACDDKRSGPFSFVSTGSKGTGFGELGGERFTFTFGS</sequence>
<proteinExistence type="predicted"/>
<keyword evidence="1" id="KW-0732">Signal</keyword>
<comment type="caution">
    <text evidence="2">The sequence shown here is derived from an EMBL/GenBank/DDBJ whole genome shotgun (WGS) entry which is preliminary data.</text>
</comment>
<reference evidence="2 3" key="1">
    <citation type="submission" date="2019-12" db="EMBL/GenBank/DDBJ databases">
        <title>Draft genome sequence of Pseudomonas otitidis recovered from a chicken carcass.</title>
        <authorList>
            <person name="Vieira T.R."/>
            <person name="Oliviera E.F.C."/>
            <person name="Silva N.M.V."/>
            <person name="Sambrano G.E."/>
            <person name="Cibulski S.P."/>
            <person name="Cardoso M.R.I."/>
        </authorList>
    </citation>
    <scope>NUCLEOTIDE SEQUENCE [LARGE SCALE GENOMIC DNA]</scope>
    <source>
        <strain evidence="2 3">25_K</strain>
    </source>
</reference>
<gene>
    <name evidence="2" type="ORF">GO594_12465</name>
</gene>
<feature type="chain" id="PRO_5030569369" description="Lipoprotein" evidence="1">
    <location>
        <begin position="22"/>
        <end position="111"/>
    </location>
</feature>
<organism evidence="2 3">
    <name type="scientific">Metapseudomonas otitidis</name>
    <dbReference type="NCBI Taxonomy" id="319939"/>
    <lineage>
        <taxon>Bacteria</taxon>
        <taxon>Pseudomonadati</taxon>
        <taxon>Pseudomonadota</taxon>
        <taxon>Gammaproteobacteria</taxon>
        <taxon>Pseudomonadales</taxon>
        <taxon>Pseudomonadaceae</taxon>
        <taxon>Metapseudomonas</taxon>
    </lineage>
</organism>
<evidence type="ECO:0000256" key="1">
    <source>
        <dbReference type="SAM" id="SignalP"/>
    </source>
</evidence>
<dbReference type="AlphaFoldDB" id="A0A7X3KUE7"/>
<name>A0A7X3KUE7_9GAMM</name>
<accession>A0A7X3KUE7</accession>
<protein>
    <recommendedName>
        <fullName evidence="4">Lipoprotein</fullName>
    </recommendedName>
</protein>
<dbReference type="EMBL" id="WTFN01000025">
    <property type="protein sequence ID" value="MWK56794.1"/>
    <property type="molecule type" value="Genomic_DNA"/>
</dbReference>
<dbReference type="RefSeq" id="WP_142014910.1">
    <property type="nucleotide sequence ID" value="NZ_CP082244.1"/>
</dbReference>